<evidence type="ECO:0000313" key="3">
    <source>
        <dbReference type="Proteomes" id="UP001258017"/>
    </source>
</evidence>
<dbReference type="EMBL" id="JAIFRP010001096">
    <property type="protein sequence ID" value="KAK2577811.1"/>
    <property type="molecule type" value="Genomic_DNA"/>
</dbReference>
<dbReference type="CDD" id="cd09276">
    <property type="entry name" value="Rnase_HI_RT_non_LTR"/>
    <property type="match status" value="1"/>
</dbReference>
<reference evidence="2" key="2">
    <citation type="journal article" date="2023" name="Commun. Biol.">
        <title>Intrasexual cuticular hydrocarbon dimorphism in a wasp sheds light on hydrocarbon biosynthesis genes in Hymenoptera.</title>
        <authorList>
            <person name="Moris V.C."/>
            <person name="Podsiadlowski L."/>
            <person name="Martin S."/>
            <person name="Oeyen J.P."/>
            <person name="Donath A."/>
            <person name="Petersen M."/>
            <person name="Wilbrandt J."/>
            <person name="Misof B."/>
            <person name="Liedtke D."/>
            <person name="Thamm M."/>
            <person name="Scheiner R."/>
            <person name="Schmitt T."/>
            <person name="Niehuis O."/>
        </authorList>
    </citation>
    <scope>NUCLEOTIDE SEQUENCE</scope>
    <source>
        <strain evidence="2">GBR_01_08_01A</strain>
    </source>
</reference>
<evidence type="ECO:0000259" key="1">
    <source>
        <dbReference type="Pfam" id="PF00075"/>
    </source>
</evidence>
<accession>A0AAD9RDN4</accession>
<keyword evidence="3" id="KW-1185">Reference proteome</keyword>
<dbReference type="GO" id="GO:0004523">
    <property type="term" value="F:RNA-DNA hybrid ribonuclease activity"/>
    <property type="evidence" value="ECO:0007669"/>
    <property type="project" value="InterPro"/>
</dbReference>
<dbReference type="InterPro" id="IPR036397">
    <property type="entry name" value="RNaseH_sf"/>
</dbReference>
<dbReference type="Pfam" id="PF00075">
    <property type="entry name" value="RNase_H"/>
    <property type="match status" value="1"/>
</dbReference>
<organism evidence="2 3">
    <name type="scientific">Odynerus spinipes</name>
    <dbReference type="NCBI Taxonomy" id="1348599"/>
    <lineage>
        <taxon>Eukaryota</taxon>
        <taxon>Metazoa</taxon>
        <taxon>Ecdysozoa</taxon>
        <taxon>Arthropoda</taxon>
        <taxon>Hexapoda</taxon>
        <taxon>Insecta</taxon>
        <taxon>Pterygota</taxon>
        <taxon>Neoptera</taxon>
        <taxon>Endopterygota</taxon>
        <taxon>Hymenoptera</taxon>
        <taxon>Apocrita</taxon>
        <taxon>Aculeata</taxon>
        <taxon>Vespoidea</taxon>
        <taxon>Vespidae</taxon>
        <taxon>Eumeninae</taxon>
        <taxon>Odynerus</taxon>
    </lineage>
</organism>
<dbReference type="GO" id="GO:0003676">
    <property type="term" value="F:nucleic acid binding"/>
    <property type="evidence" value="ECO:0007669"/>
    <property type="project" value="InterPro"/>
</dbReference>
<sequence length="207" mass="23546">MLGSKFVGSAVFCPDLNIRLQKSIALQASAFTAECVDLNDALDTALNHSNLNFLIFTDSLSALQSLKSSTFGIKTNNYILNIKKKYNQFALSNTNSNDCNNFIKFYWIPSHSKILGNETADNLAKNATTMCTLDIRRIPFTNFTESFKKRAALHTAKIIKNQGLYKGKFFFRNYYSNSSTPWYKYKKLNRKFIVTINRSRAELTSVP</sequence>
<evidence type="ECO:0000313" key="2">
    <source>
        <dbReference type="EMBL" id="KAK2577811.1"/>
    </source>
</evidence>
<protein>
    <recommendedName>
        <fullName evidence="1">RNase H type-1 domain-containing protein</fullName>
    </recommendedName>
</protein>
<dbReference type="InterPro" id="IPR012337">
    <property type="entry name" value="RNaseH-like_sf"/>
</dbReference>
<comment type="caution">
    <text evidence="2">The sequence shown here is derived from an EMBL/GenBank/DDBJ whole genome shotgun (WGS) entry which is preliminary data.</text>
</comment>
<reference evidence="2" key="1">
    <citation type="submission" date="2021-08" db="EMBL/GenBank/DDBJ databases">
        <authorList>
            <person name="Misof B."/>
            <person name="Oliver O."/>
            <person name="Podsiadlowski L."/>
            <person name="Donath A."/>
            <person name="Peters R."/>
            <person name="Mayer C."/>
            <person name="Rust J."/>
            <person name="Gunkel S."/>
            <person name="Lesny P."/>
            <person name="Martin S."/>
            <person name="Oeyen J.P."/>
            <person name="Petersen M."/>
            <person name="Panagiotis P."/>
            <person name="Wilbrandt J."/>
            <person name="Tanja T."/>
        </authorList>
    </citation>
    <scope>NUCLEOTIDE SEQUENCE</scope>
    <source>
        <strain evidence="2">GBR_01_08_01A</strain>
        <tissue evidence="2">Thorax + abdomen</tissue>
    </source>
</reference>
<dbReference type="InterPro" id="IPR002156">
    <property type="entry name" value="RNaseH_domain"/>
</dbReference>
<dbReference type="Proteomes" id="UP001258017">
    <property type="component" value="Unassembled WGS sequence"/>
</dbReference>
<gene>
    <name evidence="2" type="ORF">KPH14_012694</name>
</gene>
<feature type="domain" description="RNase H type-1" evidence="1">
    <location>
        <begin position="23"/>
        <end position="127"/>
    </location>
</feature>
<dbReference type="SUPFAM" id="SSF53098">
    <property type="entry name" value="Ribonuclease H-like"/>
    <property type="match status" value="1"/>
</dbReference>
<proteinExistence type="predicted"/>
<dbReference type="Gene3D" id="3.30.420.10">
    <property type="entry name" value="Ribonuclease H-like superfamily/Ribonuclease H"/>
    <property type="match status" value="1"/>
</dbReference>
<dbReference type="AlphaFoldDB" id="A0AAD9RDN4"/>
<name>A0AAD9RDN4_9HYME</name>